<protein>
    <submittedName>
        <fullName evidence="3">Formin-like protein 5</fullName>
    </submittedName>
</protein>
<feature type="compositionally biased region" description="Pro residues" evidence="1">
    <location>
        <begin position="101"/>
        <end position="114"/>
    </location>
</feature>
<feature type="compositionally biased region" description="Pro residues" evidence="1">
    <location>
        <begin position="1"/>
        <end position="11"/>
    </location>
</feature>
<accession>A0A6P4BZ04</accession>
<dbReference type="AlphaFoldDB" id="A0A6P4BZ04"/>
<sequence>MNMAEPLPPPQHFSRISNPVPTLPPPPPPPPPPPYPQGAIILTPPLAAAGQIVWTITPAPLLPVAQILPLPPPPPPSGGFSGVTPCIYSYQCFTPTHQPLPPLTIHPISPPQRPQPLQVNGKPQTSGSFSDSSGSRGTGVFLPPPHSSTHHPPLPIQKSHTNHNNKLTRCKGIWKRVNKNDDEVVKQQMEGQENTTIPSPPDLMGLPKEWTY</sequence>
<evidence type="ECO:0000256" key="1">
    <source>
        <dbReference type="SAM" id="MobiDB-lite"/>
    </source>
</evidence>
<feature type="compositionally biased region" description="Polar residues" evidence="1">
    <location>
        <begin position="115"/>
        <end position="125"/>
    </location>
</feature>
<keyword evidence="2" id="KW-1185">Reference proteome</keyword>
<feature type="compositionally biased region" description="Low complexity" evidence="1">
    <location>
        <begin position="126"/>
        <end position="139"/>
    </location>
</feature>
<dbReference type="KEGG" id="adu:107471310"/>
<dbReference type="GeneID" id="107471310"/>
<feature type="region of interest" description="Disordered" evidence="1">
    <location>
        <begin position="101"/>
        <end position="171"/>
    </location>
</feature>
<feature type="region of interest" description="Disordered" evidence="1">
    <location>
        <begin position="187"/>
        <end position="212"/>
    </location>
</feature>
<feature type="compositionally biased region" description="Basic residues" evidence="1">
    <location>
        <begin position="160"/>
        <end position="171"/>
    </location>
</feature>
<organism evidence="2 3">
    <name type="scientific">Arachis duranensis</name>
    <name type="common">Wild peanut</name>
    <dbReference type="NCBI Taxonomy" id="130453"/>
    <lineage>
        <taxon>Eukaryota</taxon>
        <taxon>Viridiplantae</taxon>
        <taxon>Streptophyta</taxon>
        <taxon>Embryophyta</taxon>
        <taxon>Tracheophyta</taxon>
        <taxon>Spermatophyta</taxon>
        <taxon>Magnoliopsida</taxon>
        <taxon>eudicotyledons</taxon>
        <taxon>Gunneridae</taxon>
        <taxon>Pentapetalae</taxon>
        <taxon>rosids</taxon>
        <taxon>fabids</taxon>
        <taxon>Fabales</taxon>
        <taxon>Fabaceae</taxon>
        <taxon>Papilionoideae</taxon>
        <taxon>50 kb inversion clade</taxon>
        <taxon>dalbergioids sensu lato</taxon>
        <taxon>Dalbergieae</taxon>
        <taxon>Pterocarpus clade</taxon>
        <taxon>Arachis</taxon>
    </lineage>
</organism>
<feature type="compositionally biased region" description="Pro residues" evidence="1">
    <location>
        <begin position="21"/>
        <end position="36"/>
    </location>
</feature>
<reference evidence="2" key="1">
    <citation type="journal article" date="2016" name="Nat. Genet.">
        <title>The genome sequences of Arachis duranensis and Arachis ipaensis, the diploid ancestors of cultivated peanut.</title>
        <authorList>
            <person name="Bertioli D.J."/>
            <person name="Cannon S.B."/>
            <person name="Froenicke L."/>
            <person name="Huang G."/>
            <person name="Farmer A.D."/>
            <person name="Cannon E.K."/>
            <person name="Liu X."/>
            <person name="Gao D."/>
            <person name="Clevenger J."/>
            <person name="Dash S."/>
            <person name="Ren L."/>
            <person name="Moretzsohn M.C."/>
            <person name="Shirasawa K."/>
            <person name="Huang W."/>
            <person name="Vidigal B."/>
            <person name="Abernathy B."/>
            <person name="Chu Y."/>
            <person name="Niederhuth C.E."/>
            <person name="Umale P."/>
            <person name="Araujo A.C."/>
            <person name="Kozik A."/>
            <person name="Kim K.D."/>
            <person name="Burow M.D."/>
            <person name="Varshney R.K."/>
            <person name="Wang X."/>
            <person name="Zhang X."/>
            <person name="Barkley N."/>
            <person name="Guimaraes P.M."/>
            <person name="Isobe S."/>
            <person name="Guo B."/>
            <person name="Liao B."/>
            <person name="Stalker H.T."/>
            <person name="Schmitz R.J."/>
            <person name="Scheffler B.E."/>
            <person name="Leal-Bertioli S.C."/>
            <person name="Xun X."/>
            <person name="Jackson S.A."/>
            <person name="Michelmore R."/>
            <person name="Ozias-Akins P."/>
        </authorList>
    </citation>
    <scope>NUCLEOTIDE SEQUENCE [LARGE SCALE GENOMIC DNA]</scope>
    <source>
        <strain evidence="2">cv. V14167</strain>
    </source>
</reference>
<reference evidence="3" key="2">
    <citation type="submission" date="2025-08" db="UniProtKB">
        <authorList>
            <consortium name="RefSeq"/>
        </authorList>
    </citation>
    <scope>IDENTIFICATION</scope>
    <source>
        <tissue evidence="3">Whole plant</tissue>
    </source>
</reference>
<evidence type="ECO:0000313" key="3">
    <source>
        <dbReference type="RefSeq" id="XP_015946240.2"/>
    </source>
</evidence>
<gene>
    <name evidence="3" type="primary">LOC107471310</name>
</gene>
<evidence type="ECO:0000313" key="2">
    <source>
        <dbReference type="Proteomes" id="UP000515211"/>
    </source>
</evidence>
<dbReference type="Proteomes" id="UP000515211">
    <property type="component" value="Chromosome 10"/>
</dbReference>
<proteinExistence type="predicted"/>
<name>A0A6P4BZ04_ARADU</name>
<dbReference type="RefSeq" id="XP_015946240.2">
    <property type="nucleotide sequence ID" value="XM_016090754.3"/>
</dbReference>
<feature type="region of interest" description="Disordered" evidence="1">
    <location>
        <begin position="1"/>
        <end position="38"/>
    </location>
</feature>